<feature type="domain" description="Major facilitator superfamily (MFS) profile" evidence="4">
    <location>
        <begin position="215"/>
        <end position="403"/>
    </location>
</feature>
<evidence type="ECO:0000313" key="5">
    <source>
        <dbReference type="EMBL" id="EPS94420.1"/>
    </source>
</evidence>
<feature type="transmembrane region" description="Helical" evidence="3">
    <location>
        <begin position="249"/>
        <end position="269"/>
    </location>
</feature>
<dbReference type="GO" id="GO:0022857">
    <property type="term" value="F:transmembrane transporter activity"/>
    <property type="evidence" value="ECO:0007669"/>
    <property type="project" value="InterPro"/>
</dbReference>
<feature type="transmembrane region" description="Helical" evidence="3">
    <location>
        <begin position="305"/>
        <end position="331"/>
    </location>
</feature>
<dbReference type="OrthoDB" id="6499973at2759"/>
<evidence type="ECO:0000256" key="3">
    <source>
        <dbReference type="SAM" id="Phobius"/>
    </source>
</evidence>
<feature type="transmembrane region" description="Helical" evidence="3">
    <location>
        <begin position="281"/>
        <end position="299"/>
    </location>
</feature>
<gene>
    <name evidence="5" type="ORF">FOMPIDRAFT_1134371</name>
</gene>
<sequence>MDGGRAAWLSVIGGWLVMFCSFGYVNSFGVFQDFYVAQHSGTSSDVSWIGSLQQLFLTFLMSLPAGKMVDSGRFRICILFGSVLLVFSLFMLSLAHPSKYYQLILSQGVGMGLGAGFLVAPSQGVQAHHWRRRRPMAMGIVATGAGFGGLIYPILLNQLIISSVGFAWAVRASAFLTLGLLVVANLIMTSRSFGAPGQAKPDVRQQAKVICTEPAFLWMSLGYFFTFIGMYFPYFYIQLWTNEHGLSDTLAFYTVAILNASSIFGRTVLNAFAADVGLFNLLLPVNAIMGILVFAMFGVTNTGAVIVFCILYGFFTGAFLSLSPTAIVGMANSPDEIGLRLGLCYCVAAFAFLIGAPIEGALLGPGYQWYKPIIFSAVLLLAGCLFTTFSRAAFAKKKGTQRV</sequence>
<comment type="subcellular location">
    <subcellularLocation>
        <location evidence="1">Membrane</location>
        <topology evidence="1">Multi-pass membrane protein</topology>
    </subcellularLocation>
</comment>
<dbReference type="Pfam" id="PF07690">
    <property type="entry name" value="MFS_1"/>
    <property type="match status" value="1"/>
</dbReference>
<reference evidence="5 6" key="1">
    <citation type="journal article" date="2012" name="Science">
        <title>The Paleozoic origin of enzymatic lignin decomposition reconstructed from 31 fungal genomes.</title>
        <authorList>
            <person name="Floudas D."/>
            <person name="Binder M."/>
            <person name="Riley R."/>
            <person name="Barry K."/>
            <person name="Blanchette R.A."/>
            <person name="Henrissat B."/>
            <person name="Martinez A.T."/>
            <person name="Otillar R."/>
            <person name="Spatafora J.W."/>
            <person name="Yadav J.S."/>
            <person name="Aerts A."/>
            <person name="Benoit I."/>
            <person name="Boyd A."/>
            <person name="Carlson A."/>
            <person name="Copeland A."/>
            <person name="Coutinho P.M."/>
            <person name="de Vries R.P."/>
            <person name="Ferreira P."/>
            <person name="Findley K."/>
            <person name="Foster B."/>
            <person name="Gaskell J."/>
            <person name="Glotzer D."/>
            <person name="Gorecki P."/>
            <person name="Heitman J."/>
            <person name="Hesse C."/>
            <person name="Hori C."/>
            <person name="Igarashi K."/>
            <person name="Jurgens J.A."/>
            <person name="Kallen N."/>
            <person name="Kersten P."/>
            <person name="Kohler A."/>
            <person name="Kuees U."/>
            <person name="Kumar T.K.A."/>
            <person name="Kuo A."/>
            <person name="LaButti K."/>
            <person name="Larrondo L.F."/>
            <person name="Lindquist E."/>
            <person name="Ling A."/>
            <person name="Lombard V."/>
            <person name="Lucas S."/>
            <person name="Lundell T."/>
            <person name="Martin R."/>
            <person name="McLaughlin D.J."/>
            <person name="Morgenstern I."/>
            <person name="Morin E."/>
            <person name="Murat C."/>
            <person name="Nagy L.G."/>
            <person name="Nolan M."/>
            <person name="Ohm R.A."/>
            <person name="Patyshakuliyeva A."/>
            <person name="Rokas A."/>
            <person name="Ruiz-Duenas F.J."/>
            <person name="Sabat G."/>
            <person name="Salamov A."/>
            <person name="Samejima M."/>
            <person name="Schmutz J."/>
            <person name="Slot J.C."/>
            <person name="St John F."/>
            <person name="Stenlid J."/>
            <person name="Sun H."/>
            <person name="Sun S."/>
            <person name="Syed K."/>
            <person name="Tsang A."/>
            <person name="Wiebenga A."/>
            <person name="Young D."/>
            <person name="Pisabarro A."/>
            <person name="Eastwood D.C."/>
            <person name="Martin F."/>
            <person name="Cullen D."/>
            <person name="Grigoriev I.V."/>
            <person name="Hibbett D.S."/>
        </authorList>
    </citation>
    <scope>NUCLEOTIDE SEQUENCE</scope>
    <source>
        <strain evidence="6">FP-58527</strain>
    </source>
</reference>
<dbReference type="EMBL" id="KE504233">
    <property type="protein sequence ID" value="EPS94420.1"/>
    <property type="molecule type" value="Genomic_DNA"/>
</dbReference>
<dbReference type="PANTHER" id="PTHR11360:SF234">
    <property type="entry name" value="MFS-TYPE TRANSPORTER DBAD-RELATED"/>
    <property type="match status" value="1"/>
</dbReference>
<protein>
    <recommendedName>
        <fullName evidence="4">Major facilitator superfamily (MFS) profile domain-containing protein</fullName>
    </recommendedName>
</protein>
<dbReference type="SUPFAM" id="SSF103473">
    <property type="entry name" value="MFS general substrate transporter"/>
    <property type="match status" value="1"/>
</dbReference>
<dbReference type="AlphaFoldDB" id="S8EXW6"/>
<feature type="transmembrane region" description="Helical" evidence="3">
    <location>
        <begin position="140"/>
        <end position="160"/>
    </location>
</feature>
<feature type="transmembrane region" description="Helical" evidence="3">
    <location>
        <begin position="46"/>
        <end position="64"/>
    </location>
</feature>
<dbReference type="InterPro" id="IPR036259">
    <property type="entry name" value="MFS_trans_sf"/>
</dbReference>
<feature type="transmembrane region" description="Helical" evidence="3">
    <location>
        <begin position="343"/>
        <end position="367"/>
    </location>
</feature>
<evidence type="ECO:0000259" key="4">
    <source>
        <dbReference type="PROSITE" id="PS50850"/>
    </source>
</evidence>
<dbReference type="InterPro" id="IPR011701">
    <property type="entry name" value="MFS"/>
</dbReference>
<keyword evidence="3" id="KW-0812">Transmembrane</keyword>
<dbReference type="PROSITE" id="PS50850">
    <property type="entry name" value="MFS"/>
    <property type="match status" value="1"/>
</dbReference>
<dbReference type="InParanoid" id="S8EXW6"/>
<accession>S8EXW6</accession>
<feature type="transmembrane region" description="Helical" evidence="3">
    <location>
        <begin position="215"/>
        <end position="237"/>
    </location>
</feature>
<dbReference type="HOGENOM" id="CLU_001265_1_1_1"/>
<dbReference type="PANTHER" id="PTHR11360">
    <property type="entry name" value="MONOCARBOXYLATE TRANSPORTER"/>
    <property type="match status" value="1"/>
</dbReference>
<feature type="transmembrane region" description="Helical" evidence="3">
    <location>
        <begin position="7"/>
        <end position="26"/>
    </location>
</feature>
<keyword evidence="3" id="KW-0472">Membrane</keyword>
<comment type="similarity">
    <text evidence="2">Belongs to the major facilitator superfamily. Monocarboxylate porter (TC 2.A.1.13) family.</text>
</comment>
<keyword evidence="3" id="KW-1133">Transmembrane helix</keyword>
<evidence type="ECO:0000256" key="2">
    <source>
        <dbReference type="ARBA" id="ARBA00006727"/>
    </source>
</evidence>
<feature type="transmembrane region" description="Helical" evidence="3">
    <location>
        <begin position="373"/>
        <end position="394"/>
    </location>
</feature>
<feature type="transmembrane region" description="Helical" evidence="3">
    <location>
        <begin position="166"/>
        <end position="188"/>
    </location>
</feature>
<dbReference type="InterPro" id="IPR020846">
    <property type="entry name" value="MFS_dom"/>
</dbReference>
<feature type="transmembrane region" description="Helical" evidence="3">
    <location>
        <begin position="100"/>
        <end position="120"/>
    </location>
</feature>
<evidence type="ECO:0000313" key="6">
    <source>
        <dbReference type="Proteomes" id="UP000015241"/>
    </source>
</evidence>
<dbReference type="Proteomes" id="UP000015241">
    <property type="component" value="Unassembled WGS sequence"/>
</dbReference>
<dbReference type="InterPro" id="IPR050327">
    <property type="entry name" value="Proton-linked_MCT"/>
</dbReference>
<keyword evidence="6" id="KW-1185">Reference proteome</keyword>
<proteinExistence type="inferred from homology"/>
<dbReference type="Gene3D" id="1.20.1250.20">
    <property type="entry name" value="MFS general substrate transporter like domains"/>
    <property type="match status" value="2"/>
</dbReference>
<name>S8EXW6_FOMSC</name>
<evidence type="ECO:0000256" key="1">
    <source>
        <dbReference type="ARBA" id="ARBA00004141"/>
    </source>
</evidence>
<dbReference type="eggNOG" id="KOG2504">
    <property type="taxonomic scope" value="Eukaryota"/>
</dbReference>
<dbReference type="GO" id="GO:0016020">
    <property type="term" value="C:membrane"/>
    <property type="evidence" value="ECO:0007669"/>
    <property type="project" value="UniProtKB-SubCell"/>
</dbReference>
<feature type="transmembrane region" description="Helical" evidence="3">
    <location>
        <begin position="76"/>
        <end position="94"/>
    </location>
</feature>
<organism evidence="5 6">
    <name type="scientific">Fomitopsis schrenkii</name>
    <name type="common">Brown rot fungus</name>
    <dbReference type="NCBI Taxonomy" id="2126942"/>
    <lineage>
        <taxon>Eukaryota</taxon>
        <taxon>Fungi</taxon>
        <taxon>Dikarya</taxon>
        <taxon>Basidiomycota</taxon>
        <taxon>Agaricomycotina</taxon>
        <taxon>Agaricomycetes</taxon>
        <taxon>Polyporales</taxon>
        <taxon>Fomitopsis</taxon>
    </lineage>
</organism>